<evidence type="ECO:0000313" key="1">
    <source>
        <dbReference type="EMBL" id="AZL68275.1"/>
    </source>
</evidence>
<evidence type="ECO:0000313" key="2">
    <source>
        <dbReference type="Proteomes" id="UP000268230"/>
    </source>
</evidence>
<dbReference type="EMBL" id="CP034338">
    <property type="protein sequence ID" value="AZL68275.1"/>
    <property type="molecule type" value="Genomic_DNA"/>
</dbReference>
<dbReference type="AlphaFoldDB" id="A0A3S8UIT9"/>
<organism evidence="1 2">
    <name type="scientific">Pseudomonas entomophila</name>
    <dbReference type="NCBI Taxonomy" id="312306"/>
    <lineage>
        <taxon>Bacteria</taxon>
        <taxon>Pseudomonadati</taxon>
        <taxon>Pseudomonadota</taxon>
        <taxon>Gammaproteobacteria</taxon>
        <taxon>Pseudomonadales</taxon>
        <taxon>Pseudomonadaceae</taxon>
        <taxon>Pseudomonas</taxon>
    </lineage>
</organism>
<dbReference type="KEGG" id="pory:EJA05_11295"/>
<gene>
    <name evidence="1" type="ORF">EJA05_11295</name>
</gene>
<name>A0A3S8UIT9_9PSED</name>
<dbReference type="Proteomes" id="UP000268230">
    <property type="component" value="Chromosome"/>
</dbReference>
<reference evidence="1 2" key="1">
    <citation type="submission" date="2018-12" db="EMBL/GenBank/DDBJ databases">
        <authorList>
            <person name="Li S."/>
            <person name="Yang R."/>
            <person name="Chen G."/>
            <person name="Zou L."/>
            <person name="Zhang C."/>
            <person name="Chen Y."/>
            <person name="Liu Z."/>
            <person name="Li Y."/>
            <person name="Yan Y."/>
            <person name="Huang M."/>
            <person name="Chen T."/>
        </authorList>
    </citation>
    <scope>NUCLEOTIDE SEQUENCE [LARGE SCALE GENOMIC DNA]</scope>
    <source>
        <strain evidence="1 2">1257</strain>
    </source>
</reference>
<protein>
    <submittedName>
        <fullName evidence="1">Uncharacterized protein</fullName>
    </submittedName>
</protein>
<proteinExistence type="predicted"/>
<dbReference type="OrthoDB" id="7067929at2"/>
<sequence length="232" mass="27268">MYDVLHPLRNEMINHHEYVQLAADQGYQRPNDYLGGRCPVCKGRMDARAGHNHADGHFYHVADQNCPTKQPNARPYLGKPPSRVDPEQVRLNREFAQTHLDHYWNKLTELVPFLDFAEFITVLEEAKRLNVYAYVGLDPKLLPYVYATLINYLPSKSYNKARKLKFCFFFDARIQHFEDLWINRGHDRWLSRVSYDGSQTRRVNRFELTDDYLQQVAPPLSPARKKWALAVC</sequence>
<accession>A0A3S8UIT9</accession>